<dbReference type="EMBL" id="AFNU02000008">
    <property type="protein sequence ID" value="ERJ11776.1"/>
    <property type="molecule type" value="Genomic_DNA"/>
</dbReference>
<dbReference type="Proteomes" id="UP000005707">
    <property type="component" value="Unassembled WGS sequence"/>
</dbReference>
<feature type="transmembrane region" description="Helical" evidence="1">
    <location>
        <begin position="158"/>
        <end position="179"/>
    </location>
</feature>
<dbReference type="STRING" id="1033810.HLPCO_002259"/>
<reference evidence="2 3" key="1">
    <citation type="journal article" date="2011" name="J. Bacteriol.">
        <title>Genome sequence of Haloplasma contractile, an unusual contractile bacterium from a deep-sea anoxic brine lake.</title>
        <authorList>
            <person name="Antunes A."/>
            <person name="Alam I."/>
            <person name="El Dorry H."/>
            <person name="Siam R."/>
            <person name="Robertson A."/>
            <person name="Bajic V.B."/>
            <person name="Stingl U."/>
        </authorList>
    </citation>
    <scope>NUCLEOTIDE SEQUENCE [LARGE SCALE GENOMIC DNA]</scope>
    <source>
        <strain evidence="2 3">SSD-17B</strain>
    </source>
</reference>
<keyword evidence="1" id="KW-0812">Transmembrane</keyword>
<feature type="transmembrane region" description="Helical" evidence="1">
    <location>
        <begin position="56"/>
        <end position="76"/>
    </location>
</feature>
<feature type="transmembrane region" description="Helical" evidence="1">
    <location>
        <begin position="26"/>
        <end position="44"/>
    </location>
</feature>
<feature type="transmembrane region" description="Helical" evidence="1">
    <location>
        <begin position="191"/>
        <end position="210"/>
    </location>
</feature>
<accession>F7PU46</accession>
<evidence type="ECO:0000313" key="3">
    <source>
        <dbReference type="Proteomes" id="UP000005707"/>
    </source>
</evidence>
<proteinExistence type="predicted"/>
<dbReference type="InParanoid" id="F7PU46"/>
<comment type="caution">
    <text evidence="2">The sequence shown here is derived from an EMBL/GenBank/DDBJ whole genome shotgun (WGS) entry which is preliminary data.</text>
</comment>
<evidence type="ECO:0000256" key="1">
    <source>
        <dbReference type="SAM" id="Phobius"/>
    </source>
</evidence>
<organism evidence="2 3">
    <name type="scientific">Haloplasma contractile SSD-17B</name>
    <dbReference type="NCBI Taxonomy" id="1033810"/>
    <lineage>
        <taxon>Bacteria</taxon>
        <taxon>Bacillati</taxon>
        <taxon>Mycoplasmatota</taxon>
        <taxon>Mollicutes</taxon>
        <taxon>Haloplasmatales</taxon>
        <taxon>Haloplasmataceae</taxon>
        <taxon>Haloplasma</taxon>
    </lineage>
</organism>
<evidence type="ECO:0000313" key="2">
    <source>
        <dbReference type="EMBL" id="ERJ11776.1"/>
    </source>
</evidence>
<reference evidence="2 3" key="2">
    <citation type="journal article" date="2013" name="PLoS ONE">
        <title>INDIGO - INtegrated Data Warehouse of MIcrobial GenOmes with Examples from the Red Sea Extremophiles.</title>
        <authorList>
            <person name="Alam I."/>
            <person name="Antunes A."/>
            <person name="Kamau A.A."/>
            <person name="Ba Alawi W."/>
            <person name="Kalkatawi M."/>
            <person name="Stingl U."/>
            <person name="Bajic V.B."/>
        </authorList>
    </citation>
    <scope>NUCLEOTIDE SEQUENCE [LARGE SCALE GENOMIC DNA]</scope>
    <source>
        <strain evidence="2 3">SSD-17B</strain>
    </source>
</reference>
<keyword evidence="1" id="KW-0472">Membrane</keyword>
<sequence>MVRNQEEAFQTLIIKARKEQSKKDRLYGLVLLSPLLVFVAFLYIDESILSELGIILYTIIYSSTLFVNVFTVYVRYQGTLLNFKEKSRQHFAINNIKYIIQKNNRNTIINNILPRKQKQIDQLLKQALSVLEHEEATDIQKNNLTEIKELDKKLVRQLITVMCLFLLSIWLISLLQTAFKSTSYLGANVEAFILGGLTIALFSFFIFWLIRIRTSKRFKHVTRHNNNN</sequence>
<dbReference type="RefSeq" id="WP_008825355.1">
    <property type="nucleotide sequence ID" value="NZ_AFNU02000008.1"/>
</dbReference>
<protein>
    <submittedName>
        <fullName evidence="2">Uncharacterized protein</fullName>
    </submittedName>
</protein>
<gene>
    <name evidence="2" type="ORF">HLPCO_002259</name>
</gene>
<name>F7PU46_9MOLU</name>
<dbReference type="AlphaFoldDB" id="F7PU46"/>
<keyword evidence="3" id="KW-1185">Reference proteome</keyword>
<keyword evidence="1" id="KW-1133">Transmembrane helix</keyword>